<evidence type="ECO:0000256" key="2">
    <source>
        <dbReference type="SAM" id="SignalP"/>
    </source>
</evidence>
<organism evidence="3 4">
    <name type="scientific">Lomentospora prolificans</name>
    <dbReference type="NCBI Taxonomy" id="41688"/>
    <lineage>
        <taxon>Eukaryota</taxon>
        <taxon>Fungi</taxon>
        <taxon>Dikarya</taxon>
        <taxon>Ascomycota</taxon>
        <taxon>Pezizomycotina</taxon>
        <taxon>Sordariomycetes</taxon>
        <taxon>Hypocreomycetidae</taxon>
        <taxon>Microascales</taxon>
        <taxon>Microascaceae</taxon>
        <taxon>Lomentospora</taxon>
    </lineage>
</organism>
<keyword evidence="4" id="KW-1185">Reference proteome</keyword>
<gene>
    <name evidence="3" type="ORF">jhhlp_007507</name>
</gene>
<dbReference type="Proteomes" id="UP000233524">
    <property type="component" value="Unassembled WGS sequence"/>
</dbReference>
<accession>A0A2N3N188</accession>
<protein>
    <submittedName>
        <fullName evidence="3">Uncharacterized protein</fullName>
    </submittedName>
</protein>
<proteinExistence type="predicted"/>
<dbReference type="AlphaFoldDB" id="A0A2N3N188"/>
<dbReference type="VEuPathDB" id="FungiDB:jhhlp_007507"/>
<evidence type="ECO:0000313" key="4">
    <source>
        <dbReference type="Proteomes" id="UP000233524"/>
    </source>
</evidence>
<feature type="region of interest" description="Disordered" evidence="1">
    <location>
        <begin position="24"/>
        <end position="67"/>
    </location>
</feature>
<feature type="compositionally biased region" description="Gly residues" evidence="1">
    <location>
        <begin position="27"/>
        <end position="41"/>
    </location>
</feature>
<name>A0A2N3N188_9PEZI</name>
<reference evidence="3 4" key="1">
    <citation type="journal article" date="2017" name="G3 (Bethesda)">
        <title>First Draft Genome Sequence of the Pathogenic Fungus Lomentospora prolificans (Formerly Scedosporium prolificans).</title>
        <authorList>
            <person name="Luo R."/>
            <person name="Zimin A."/>
            <person name="Workman R."/>
            <person name="Fan Y."/>
            <person name="Pertea G."/>
            <person name="Grossman N."/>
            <person name="Wear M.P."/>
            <person name="Jia B."/>
            <person name="Miller H."/>
            <person name="Casadevall A."/>
            <person name="Timp W."/>
            <person name="Zhang S.X."/>
            <person name="Salzberg S.L."/>
        </authorList>
    </citation>
    <scope>NUCLEOTIDE SEQUENCE [LARGE SCALE GENOMIC DNA]</scope>
    <source>
        <strain evidence="3 4">JHH-5317</strain>
    </source>
</reference>
<dbReference type="EMBL" id="NLAX01001036">
    <property type="protein sequence ID" value="PKS06190.1"/>
    <property type="molecule type" value="Genomic_DNA"/>
</dbReference>
<sequence>MRVQTLRILLLSAAFFFSIGSVEARRGGGSSSDGDSGGGGDFGDDDDSGSGSSSGGSSEPCVSSGSPLITDLDVTRFDNYTEDPTFGGAYYFGEASFNYTTIEEEEGDCKPVASAKFPTRLYAVAFIAPQSPWPTGASNDYVIGFKGWVPGRSDQDFEHSFDRCTSTPNTIFFRTSSWFSYIYPNTDKKEIRDSVPLTFSSSSNSSAALFTGTYEKAPQDKWHNISLAQWTADRFTPPEGLCRGDSNLDNKLPSGTLIKGSVSADTFTMSVSGIQDKVIFSANVSFTIDFKGTFASVNSTQAVKIGENGQIISFEVINGNENGQARLRAWGSAAVISVVAAVVLGAGLF</sequence>
<feature type="compositionally biased region" description="Low complexity" evidence="1">
    <location>
        <begin position="49"/>
        <end position="66"/>
    </location>
</feature>
<feature type="signal peptide" evidence="2">
    <location>
        <begin position="1"/>
        <end position="24"/>
    </location>
</feature>
<dbReference type="InParanoid" id="A0A2N3N188"/>
<comment type="caution">
    <text evidence="3">The sequence shown here is derived from an EMBL/GenBank/DDBJ whole genome shotgun (WGS) entry which is preliminary data.</text>
</comment>
<evidence type="ECO:0000313" key="3">
    <source>
        <dbReference type="EMBL" id="PKS06190.1"/>
    </source>
</evidence>
<keyword evidence="2" id="KW-0732">Signal</keyword>
<evidence type="ECO:0000256" key="1">
    <source>
        <dbReference type="SAM" id="MobiDB-lite"/>
    </source>
</evidence>
<dbReference type="OrthoDB" id="4869700at2759"/>
<feature type="chain" id="PRO_5014697480" evidence="2">
    <location>
        <begin position="25"/>
        <end position="349"/>
    </location>
</feature>